<proteinExistence type="predicted"/>
<organism evidence="5">
    <name type="scientific">bioreactor metagenome</name>
    <dbReference type="NCBI Taxonomy" id="1076179"/>
    <lineage>
        <taxon>unclassified sequences</taxon>
        <taxon>metagenomes</taxon>
        <taxon>ecological metagenomes</taxon>
    </lineage>
</organism>
<dbReference type="EC" id="2.7.11.32" evidence="5"/>
<keyword evidence="2 5" id="KW-0808">Transferase</keyword>
<dbReference type="EMBL" id="VSSQ01121257">
    <property type="protein sequence ID" value="MPN53770.1"/>
    <property type="molecule type" value="Genomic_DNA"/>
</dbReference>
<keyword evidence="3" id="KW-0547">Nucleotide-binding</keyword>
<evidence type="ECO:0000256" key="3">
    <source>
        <dbReference type="ARBA" id="ARBA00022741"/>
    </source>
</evidence>
<dbReference type="InterPro" id="IPR005177">
    <property type="entry name" value="Kinase-pyrophosphorylase"/>
</dbReference>
<evidence type="ECO:0000256" key="4">
    <source>
        <dbReference type="ARBA" id="ARBA00022777"/>
    </source>
</evidence>
<sequence>MDEEYFKRVKAVEFTISCDDGSNTYLLPEAELVILGVSRTCKTPLSMYLAHKGIKTANVPLVPGLAPPEELFKIDSSRIIGLTIDPEYLIDIRVKRLAILGLDPEESDYTRREKVYEELDYANSIMTALGARIFNVTGRALEETSQEILAYIRH</sequence>
<dbReference type="GO" id="GO:0005524">
    <property type="term" value="F:ATP binding"/>
    <property type="evidence" value="ECO:0007669"/>
    <property type="project" value="InterPro"/>
</dbReference>
<dbReference type="Pfam" id="PF03618">
    <property type="entry name" value="Kinase-PPPase"/>
    <property type="match status" value="1"/>
</dbReference>
<dbReference type="AlphaFoldDB" id="A0A645IS62"/>
<dbReference type="PANTHER" id="PTHR31756:SF3">
    <property type="entry name" value="PYRUVATE, PHOSPHATE DIKINASE REGULATORY PROTEIN 1, CHLOROPLASTIC"/>
    <property type="match status" value="1"/>
</dbReference>
<reference evidence="5" key="1">
    <citation type="submission" date="2019-08" db="EMBL/GenBank/DDBJ databases">
        <authorList>
            <person name="Kucharzyk K."/>
            <person name="Murdoch R.W."/>
            <person name="Higgins S."/>
            <person name="Loffler F."/>
        </authorList>
    </citation>
    <scope>NUCLEOTIDE SEQUENCE</scope>
</reference>
<name>A0A645IS62_9ZZZZ</name>
<comment type="caution">
    <text evidence="5">The sequence shown here is derived from an EMBL/GenBank/DDBJ whole genome shotgun (WGS) entry which is preliminary data.</text>
</comment>
<dbReference type="PANTHER" id="PTHR31756">
    <property type="entry name" value="PYRUVATE, PHOSPHATE DIKINASE REGULATORY PROTEIN 1, CHLOROPLASTIC"/>
    <property type="match status" value="1"/>
</dbReference>
<keyword evidence="5" id="KW-0670">Pyruvate</keyword>
<gene>
    <name evidence="5" type="primary">yqfL_17</name>
    <name evidence="5" type="ORF">SDC9_201436</name>
</gene>
<accession>A0A645IS62</accession>
<dbReference type="GO" id="GO:0004674">
    <property type="term" value="F:protein serine/threonine kinase activity"/>
    <property type="evidence" value="ECO:0007669"/>
    <property type="project" value="UniProtKB-KW"/>
</dbReference>
<keyword evidence="4" id="KW-0418">Kinase</keyword>
<evidence type="ECO:0000256" key="2">
    <source>
        <dbReference type="ARBA" id="ARBA00022679"/>
    </source>
</evidence>
<evidence type="ECO:0000256" key="1">
    <source>
        <dbReference type="ARBA" id="ARBA00022527"/>
    </source>
</evidence>
<keyword evidence="1" id="KW-0723">Serine/threonine-protein kinase</keyword>
<evidence type="ECO:0000313" key="5">
    <source>
        <dbReference type="EMBL" id="MPN53770.1"/>
    </source>
</evidence>
<protein>
    <submittedName>
        <fullName evidence="5">Putative pyruvate, phosphate dikinase regulatory protein</fullName>
        <ecNumber evidence="5">2.7.11.32</ecNumber>
    </submittedName>
</protein>